<dbReference type="EC" id="7.1.1.2" evidence="2 16"/>
<evidence type="ECO:0000256" key="6">
    <source>
        <dbReference type="ARBA" id="ARBA00022692"/>
    </source>
</evidence>
<keyword evidence="5" id="KW-0679">Respiratory chain</keyword>
<evidence type="ECO:0000256" key="2">
    <source>
        <dbReference type="ARBA" id="ARBA00012944"/>
    </source>
</evidence>
<comment type="catalytic activity">
    <reaction evidence="15 16">
        <text>a ubiquinone + NADH + 5 H(+)(in) = a ubiquinol + NAD(+) + 4 H(+)(out)</text>
        <dbReference type="Rhea" id="RHEA:29091"/>
        <dbReference type="Rhea" id="RHEA-COMP:9565"/>
        <dbReference type="Rhea" id="RHEA-COMP:9566"/>
        <dbReference type="ChEBI" id="CHEBI:15378"/>
        <dbReference type="ChEBI" id="CHEBI:16389"/>
        <dbReference type="ChEBI" id="CHEBI:17976"/>
        <dbReference type="ChEBI" id="CHEBI:57540"/>
        <dbReference type="ChEBI" id="CHEBI:57945"/>
        <dbReference type="EC" id="7.1.1.2"/>
    </reaction>
</comment>
<comment type="function">
    <text evidence="16">Core subunit of the mitochondrial membrane respiratory chain NADH dehydrogenase (Complex I) which catalyzes electron transfer from NADH through the respiratory chain, using ubiquinone as an electron acceptor. Essential for the catalytic activity and assembly of complex I.</text>
</comment>
<keyword evidence="11 16" id="KW-0520">NAD</keyword>
<evidence type="ECO:0000256" key="16">
    <source>
        <dbReference type="RuleBase" id="RU003404"/>
    </source>
</evidence>
<evidence type="ECO:0000256" key="12">
    <source>
        <dbReference type="ARBA" id="ARBA00023075"/>
    </source>
</evidence>
<feature type="transmembrane region" description="Helical" evidence="16">
    <location>
        <begin position="232"/>
        <end position="251"/>
    </location>
</feature>
<feature type="domain" description="NADH:quinone oxidoreductase/Mrp antiporter transmembrane" evidence="18">
    <location>
        <begin position="102"/>
        <end position="380"/>
    </location>
</feature>
<keyword evidence="14 16" id="KW-0472">Membrane</keyword>
<feature type="transmembrane region" description="Helical" evidence="16">
    <location>
        <begin position="83"/>
        <end position="100"/>
    </location>
</feature>
<proteinExistence type="inferred from homology"/>
<name>Q19NU8_9ANNE</name>
<sequence>MTPFTATALLWMCWMMITPLALTTSTTTMIEWNLIQISSSPILLPFMIDQSGMLFSSAVLFISANVMNFAKSYMSADKTIPRFTYLVLLSVLSMNLLIFIPHLIALLIGWDGLGLVSFLLVIYYQNPKSLGAGMITMLSNRIGDAFLLLAIGWSLNQGHWHATFSWMPDLNNLLSVMIMLAAMTKSAQLPFSSWLPAAMAAPTPVSALVHSSTLVTAGVFLLIRFSPSLMSSSWFCPSLLLIASMTMLMAGYSAMGECDMKKIIALSTLSQLGVMMAALGMANPALAMFHLLSHAMFKALLFICAGTLIHTHHHTQDLRLMGNVFKQMPLTTTCLTIANLALCGSPFLSGFYSKDLIIETTLFLPQNLTILFMFIMATALTTAYSIRFTINIIWSPLQSQPMIYCNDSDIDCSLPMVLLTIKALTLGAILNWSLLTPSLHPNLPIQWKILPLFLILKAIILTWHSQTYKMTSPASLMNLQSLHSNMTSMWQMTPISSQYIPKSMMYSANITTKLNDHGWLEQIGPQGSFNLLSRLSSNLLHLQSLSISYFILSIFISSILLSTILY</sequence>
<evidence type="ECO:0000259" key="20">
    <source>
        <dbReference type="Pfam" id="PF06455"/>
    </source>
</evidence>
<dbReference type="InterPro" id="IPR003945">
    <property type="entry name" value="NU5C-like"/>
</dbReference>
<dbReference type="InterPro" id="IPR001516">
    <property type="entry name" value="Proton_antipo_N"/>
</dbReference>
<dbReference type="AlphaFoldDB" id="Q19NU8"/>
<feature type="domain" description="NADH-Ubiquinone oxidoreductase (complex I) chain 5 N-terminal" evidence="19">
    <location>
        <begin position="35"/>
        <end position="83"/>
    </location>
</feature>
<dbReference type="GO" id="GO:0042773">
    <property type="term" value="P:ATP synthesis coupled electron transport"/>
    <property type="evidence" value="ECO:0007669"/>
    <property type="project" value="InterPro"/>
</dbReference>
<dbReference type="Pfam" id="PF06455">
    <property type="entry name" value="NADH5_C"/>
    <property type="match status" value="1"/>
</dbReference>
<evidence type="ECO:0000256" key="3">
    <source>
        <dbReference type="ARBA" id="ARBA00021096"/>
    </source>
</evidence>
<dbReference type="InterPro" id="IPR010934">
    <property type="entry name" value="NADH_DH_su5_C"/>
</dbReference>
<dbReference type="GO" id="GO:0005743">
    <property type="term" value="C:mitochondrial inner membrane"/>
    <property type="evidence" value="ECO:0007669"/>
    <property type="project" value="UniProtKB-SubCell"/>
</dbReference>
<evidence type="ECO:0000259" key="18">
    <source>
        <dbReference type="Pfam" id="PF00361"/>
    </source>
</evidence>
<feature type="transmembrane region" description="Helical" evidence="16">
    <location>
        <begin position="207"/>
        <end position="226"/>
    </location>
</feature>
<dbReference type="PANTHER" id="PTHR42829">
    <property type="entry name" value="NADH-UBIQUINONE OXIDOREDUCTASE CHAIN 5"/>
    <property type="match status" value="1"/>
</dbReference>
<accession>Q19NU8</accession>
<feature type="domain" description="NADH dehydrogenase subunit 5 C-terminal" evidence="20">
    <location>
        <begin position="384"/>
        <end position="563"/>
    </location>
</feature>
<evidence type="ECO:0000256" key="13">
    <source>
        <dbReference type="ARBA" id="ARBA00023128"/>
    </source>
</evidence>
<protein>
    <recommendedName>
        <fullName evidence="3 16">NADH-ubiquinone oxidoreductase chain 5</fullName>
        <ecNumber evidence="2 16">7.1.1.2</ecNumber>
    </recommendedName>
</protein>
<feature type="transmembrane region" description="Helical" evidence="16">
    <location>
        <begin position="414"/>
        <end position="433"/>
    </location>
</feature>
<evidence type="ECO:0000256" key="5">
    <source>
        <dbReference type="ARBA" id="ARBA00022660"/>
    </source>
</evidence>
<feature type="transmembrane region" description="Helical" evidence="16">
    <location>
        <begin position="106"/>
        <end position="124"/>
    </location>
</feature>
<evidence type="ECO:0000256" key="15">
    <source>
        <dbReference type="ARBA" id="ARBA00049551"/>
    </source>
</evidence>
<evidence type="ECO:0000256" key="14">
    <source>
        <dbReference type="ARBA" id="ARBA00023136"/>
    </source>
</evidence>
<evidence type="ECO:0000256" key="11">
    <source>
        <dbReference type="ARBA" id="ARBA00023027"/>
    </source>
</evidence>
<feature type="signal peptide" evidence="17">
    <location>
        <begin position="1"/>
        <end position="23"/>
    </location>
</feature>
<dbReference type="Pfam" id="PF00662">
    <property type="entry name" value="Proton_antipo_N"/>
    <property type="match status" value="1"/>
</dbReference>
<geneLocation type="mitochondrion" evidence="21"/>
<comment type="similarity">
    <text evidence="16">Belongs to the complex I subunit 5 family.</text>
</comment>
<keyword evidence="17" id="KW-0732">Signal</keyword>
<feature type="transmembrane region" description="Helical" evidence="16">
    <location>
        <begin position="544"/>
        <end position="565"/>
    </location>
</feature>
<feature type="chain" id="PRO_5004187332" description="NADH-ubiquinone oxidoreductase chain 5" evidence="17">
    <location>
        <begin position="24"/>
        <end position="566"/>
    </location>
</feature>
<keyword evidence="12 16" id="KW-0830">Ubiquinone</keyword>
<keyword evidence="4 16" id="KW-0813">Transport</keyword>
<keyword evidence="6 16" id="KW-0812">Transmembrane</keyword>
<feature type="transmembrane region" description="Helical" evidence="16">
    <location>
        <begin position="330"/>
        <end position="348"/>
    </location>
</feature>
<evidence type="ECO:0000259" key="19">
    <source>
        <dbReference type="Pfam" id="PF00662"/>
    </source>
</evidence>
<evidence type="ECO:0000256" key="7">
    <source>
        <dbReference type="ARBA" id="ARBA00022792"/>
    </source>
</evidence>
<feature type="transmembrane region" description="Helical" evidence="16">
    <location>
        <begin position="131"/>
        <end position="153"/>
    </location>
</feature>
<keyword evidence="10 16" id="KW-1133">Transmembrane helix</keyword>
<dbReference type="GO" id="GO:0008137">
    <property type="term" value="F:NADH dehydrogenase (ubiquinone) activity"/>
    <property type="evidence" value="ECO:0007669"/>
    <property type="project" value="UniProtKB-EC"/>
</dbReference>
<evidence type="ECO:0000313" key="21">
    <source>
        <dbReference type="EMBL" id="ABF21350.1"/>
    </source>
</evidence>
<evidence type="ECO:0000256" key="17">
    <source>
        <dbReference type="SAM" id="SignalP"/>
    </source>
</evidence>
<feature type="transmembrane region" description="Helical" evidence="16">
    <location>
        <begin position="42"/>
        <end position="62"/>
    </location>
</feature>
<evidence type="ECO:0000256" key="9">
    <source>
        <dbReference type="ARBA" id="ARBA00022982"/>
    </source>
</evidence>
<feature type="transmembrane region" description="Helical" evidence="16">
    <location>
        <begin position="368"/>
        <end position="394"/>
    </location>
</feature>
<dbReference type="PRINTS" id="PR01434">
    <property type="entry name" value="NADHDHGNASE5"/>
</dbReference>
<keyword evidence="8" id="KW-1278">Translocase</keyword>
<keyword evidence="9" id="KW-0249">Electron transport</keyword>
<dbReference type="GO" id="GO:0015990">
    <property type="term" value="P:electron transport coupled proton transport"/>
    <property type="evidence" value="ECO:0007669"/>
    <property type="project" value="TreeGrafter"/>
</dbReference>
<feature type="transmembrane region" description="Helical" evidence="16">
    <location>
        <begin position="173"/>
        <end position="195"/>
    </location>
</feature>
<gene>
    <name evidence="21" type="primary">ND5</name>
</gene>
<organism evidence="21">
    <name type="scientific">Scoloplos cf. armiger CB-2006</name>
    <dbReference type="NCBI Taxonomy" id="375448"/>
    <lineage>
        <taxon>Eukaryota</taxon>
        <taxon>Metazoa</taxon>
        <taxon>Spiralia</taxon>
        <taxon>Lophotrochozoa</taxon>
        <taxon>Annelida</taxon>
        <taxon>Polychaeta</taxon>
        <taxon>Sedentaria</taxon>
        <taxon>Scolecida</taxon>
        <taxon>Orbiniidae</taxon>
        <taxon>Scoloplos</taxon>
    </lineage>
</organism>
<dbReference type="Pfam" id="PF00361">
    <property type="entry name" value="Proton_antipo_M"/>
    <property type="match status" value="1"/>
</dbReference>
<keyword evidence="7" id="KW-0999">Mitochondrion inner membrane</keyword>
<dbReference type="EMBL" id="DQ517436">
    <property type="protein sequence ID" value="ABF21350.1"/>
    <property type="molecule type" value="Genomic_DNA"/>
</dbReference>
<comment type="subcellular location">
    <subcellularLocation>
        <location evidence="1">Mitochondrion inner membrane</location>
        <topology evidence="1">Multi-pass membrane protein</topology>
    </subcellularLocation>
</comment>
<dbReference type="PANTHER" id="PTHR42829:SF2">
    <property type="entry name" value="NADH-UBIQUINONE OXIDOREDUCTASE CHAIN 5"/>
    <property type="match status" value="1"/>
</dbReference>
<evidence type="ECO:0000256" key="4">
    <source>
        <dbReference type="ARBA" id="ARBA00022448"/>
    </source>
</evidence>
<dbReference type="GO" id="GO:0003954">
    <property type="term" value="F:NADH dehydrogenase activity"/>
    <property type="evidence" value="ECO:0007669"/>
    <property type="project" value="TreeGrafter"/>
</dbReference>
<reference evidence="21" key="1">
    <citation type="journal article" date="2006" name="BMC Evol. Biol.">
        <title>Mitochondrial sequence data expose the putative cosmopolitan polychaete Scoloplos armiger (Annelida, Orbiniidae) as a species complex.</title>
        <authorList>
            <person name="Bleidorn C."/>
            <person name="Kruse I."/>
            <person name="Albrecht S."/>
            <person name="Bartolomaeus T."/>
        </authorList>
    </citation>
    <scope>NUCLEOTIDE SEQUENCE</scope>
</reference>
<evidence type="ECO:0000256" key="10">
    <source>
        <dbReference type="ARBA" id="ARBA00022989"/>
    </source>
</evidence>
<evidence type="ECO:0000256" key="8">
    <source>
        <dbReference type="ARBA" id="ARBA00022967"/>
    </source>
</evidence>
<keyword evidence="13 16" id="KW-0496">Mitochondrion</keyword>
<feature type="transmembrane region" description="Helical" evidence="16">
    <location>
        <begin position="263"/>
        <end position="282"/>
    </location>
</feature>
<evidence type="ECO:0000256" key="1">
    <source>
        <dbReference type="ARBA" id="ARBA00004448"/>
    </source>
</evidence>
<dbReference type="InterPro" id="IPR001750">
    <property type="entry name" value="ND/Mrp_TM"/>
</dbReference>
<feature type="transmembrane region" description="Helical" evidence="16">
    <location>
        <begin position="288"/>
        <end position="309"/>
    </location>
</feature>